<dbReference type="EMBL" id="GG662820">
    <property type="protein sequence ID" value="EAR89653.1"/>
    <property type="molecule type" value="Genomic_DNA"/>
</dbReference>
<evidence type="ECO:0000313" key="1">
    <source>
        <dbReference type="EMBL" id="EAR89653.1"/>
    </source>
</evidence>
<dbReference type="RefSeq" id="XP_001009899.1">
    <property type="nucleotide sequence ID" value="XM_001009899.1"/>
</dbReference>
<organism evidence="1 2">
    <name type="scientific">Tetrahymena thermophila (strain SB210)</name>
    <dbReference type="NCBI Taxonomy" id="312017"/>
    <lineage>
        <taxon>Eukaryota</taxon>
        <taxon>Sar</taxon>
        <taxon>Alveolata</taxon>
        <taxon>Ciliophora</taxon>
        <taxon>Intramacronucleata</taxon>
        <taxon>Oligohymenophorea</taxon>
        <taxon>Hymenostomatida</taxon>
        <taxon>Tetrahymenina</taxon>
        <taxon>Tetrahymenidae</taxon>
        <taxon>Tetrahymena</taxon>
    </lineage>
</organism>
<keyword evidence="2" id="KW-1185">Reference proteome</keyword>
<gene>
    <name evidence="1" type="ORF">TTHERM_00161710</name>
</gene>
<accession>Q22VW3</accession>
<dbReference type="InParanoid" id="Q22VW3"/>
<sequence>MQESNFNNYREQRNQHYQYQLRLIANLQGIRKFTVYKKTLNGNQEKQMCDFLKKSIQN</sequence>
<dbReference type="Proteomes" id="UP000009168">
    <property type="component" value="Unassembled WGS sequence"/>
</dbReference>
<dbReference type="AlphaFoldDB" id="Q22VW3"/>
<dbReference type="HOGENOM" id="CLU_2983327_0_0_1"/>
<evidence type="ECO:0000313" key="2">
    <source>
        <dbReference type="Proteomes" id="UP000009168"/>
    </source>
</evidence>
<dbReference type="KEGG" id="tet:TTHERM_00161710"/>
<dbReference type="GeneID" id="7841795"/>
<proteinExistence type="predicted"/>
<protein>
    <submittedName>
        <fullName evidence="1">Uncharacterized protein</fullName>
    </submittedName>
</protein>
<name>Q22VW3_TETTS</name>
<reference evidence="2" key="1">
    <citation type="journal article" date="2006" name="PLoS Biol.">
        <title>Macronuclear genome sequence of the ciliate Tetrahymena thermophila, a model eukaryote.</title>
        <authorList>
            <person name="Eisen J.A."/>
            <person name="Coyne R.S."/>
            <person name="Wu M."/>
            <person name="Wu D."/>
            <person name="Thiagarajan M."/>
            <person name="Wortman J.R."/>
            <person name="Badger J.H."/>
            <person name="Ren Q."/>
            <person name="Amedeo P."/>
            <person name="Jones K.M."/>
            <person name="Tallon L.J."/>
            <person name="Delcher A.L."/>
            <person name="Salzberg S.L."/>
            <person name="Silva J.C."/>
            <person name="Haas B.J."/>
            <person name="Majoros W.H."/>
            <person name="Farzad M."/>
            <person name="Carlton J.M."/>
            <person name="Smith R.K. Jr."/>
            <person name="Garg J."/>
            <person name="Pearlman R.E."/>
            <person name="Karrer K.M."/>
            <person name="Sun L."/>
            <person name="Manning G."/>
            <person name="Elde N.C."/>
            <person name="Turkewitz A.P."/>
            <person name="Asai D.J."/>
            <person name="Wilkes D.E."/>
            <person name="Wang Y."/>
            <person name="Cai H."/>
            <person name="Collins K."/>
            <person name="Stewart B.A."/>
            <person name="Lee S.R."/>
            <person name="Wilamowska K."/>
            <person name="Weinberg Z."/>
            <person name="Ruzzo W.L."/>
            <person name="Wloga D."/>
            <person name="Gaertig J."/>
            <person name="Frankel J."/>
            <person name="Tsao C.-C."/>
            <person name="Gorovsky M.A."/>
            <person name="Keeling P.J."/>
            <person name="Waller R.F."/>
            <person name="Patron N.J."/>
            <person name="Cherry J.M."/>
            <person name="Stover N.A."/>
            <person name="Krieger C.J."/>
            <person name="del Toro C."/>
            <person name="Ryder H.F."/>
            <person name="Williamson S.C."/>
            <person name="Barbeau R.A."/>
            <person name="Hamilton E.P."/>
            <person name="Orias E."/>
        </authorList>
    </citation>
    <scope>NUCLEOTIDE SEQUENCE [LARGE SCALE GENOMIC DNA]</scope>
    <source>
        <strain evidence="2">SB210</strain>
    </source>
</reference>